<dbReference type="GO" id="GO:0031982">
    <property type="term" value="C:vesicle"/>
    <property type="evidence" value="ECO:0007669"/>
    <property type="project" value="TreeGrafter"/>
</dbReference>
<dbReference type="PANTHER" id="PTHR31181:SF54">
    <property type="entry name" value="CYSTEINE RICH PEPTIDE-RELATED"/>
    <property type="match status" value="1"/>
</dbReference>
<evidence type="ECO:0000256" key="1">
    <source>
        <dbReference type="ARBA" id="ARBA00022729"/>
    </source>
</evidence>
<keyword evidence="5" id="KW-1185">Reference proteome</keyword>
<feature type="domain" description="Prolamin-like" evidence="3">
    <location>
        <begin position="50"/>
        <end position="111"/>
    </location>
</feature>
<dbReference type="PANTHER" id="PTHR31181">
    <property type="entry name" value="EGG CELL-SECRETED PROTEIN 1.4"/>
    <property type="match status" value="1"/>
</dbReference>
<organism evidence="4 5">
    <name type="scientific">Arabidopsis thaliana x Arabidopsis arenosa</name>
    <dbReference type="NCBI Taxonomy" id="1240361"/>
    <lineage>
        <taxon>Eukaryota</taxon>
        <taxon>Viridiplantae</taxon>
        <taxon>Streptophyta</taxon>
        <taxon>Embryophyta</taxon>
        <taxon>Tracheophyta</taxon>
        <taxon>Spermatophyta</taxon>
        <taxon>Magnoliopsida</taxon>
        <taxon>eudicotyledons</taxon>
        <taxon>Gunneridae</taxon>
        <taxon>Pentapetalae</taxon>
        <taxon>rosids</taxon>
        <taxon>malvids</taxon>
        <taxon>Brassicales</taxon>
        <taxon>Brassicaceae</taxon>
        <taxon>Camelineae</taxon>
        <taxon>Arabidopsis</taxon>
    </lineage>
</organism>
<keyword evidence="1 2" id="KW-0732">Signal</keyword>
<dbReference type="GO" id="GO:0009567">
    <property type="term" value="P:double fertilization forming a zygote and endosperm"/>
    <property type="evidence" value="ECO:0007669"/>
    <property type="project" value="TreeGrafter"/>
</dbReference>
<sequence>MSIKNVLSLLAVLCIIVSVNAQLPQIPGPFPFPFPFQPIPGMPGLPDITKCLSSVMDIPRCITEISQSIFIGKFGNLGPACCKAFLDAEANCMPKIPFIPLFPPMLKEQCSRIAGATPSTPK</sequence>
<dbReference type="AlphaFoldDB" id="A0A8T2CYL7"/>
<dbReference type="GO" id="GO:0080155">
    <property type="term" value="P:regulation of double fertilization forming a zygote and endosperm"/>
    <property type="evidence" value="ECO:0007669"/>
    <property type="project" value="TreeGrafter"/>
</dbReference>
<accession>A0A8T2CYL7</accession>
<dbReference type="Proteomes" id="UP000694240">
    <property type="component" value="Chromosome 5"/>
</dbReference>
<dbReference type="InterPro" id="IPR008502">
    <property type="entry name" value="Prolamin-like"/>
</dbReference>
<evidence type="ECO:0000313" key="4">
    <source>
        <dbReference type="EMBL" id="KAG7604695.1"/>
    </source>
</evidence>
<feature type="chain" id="PRO_5035895426" evidence="2">
    <location>
        <begin position="22"/>
        <end position="122"/>
    </location>
</feature>
<feature type="signal peptide" evidence="2">
    <location>
        <begin position="1"/>
        <end position="21"/>
    </location>
</feature>
<evidence type="ECO:0000256" key="2">
    <source>
        <dbReference type="SAM" id="SignalP"/>
    </source>
</evidence>
<dbReference type="EMBL" id="JAEFBK010000005">
    <property type="protein sequence ID" value="KAG7604695.1"/>
    <property type="molecule type" value="Genomic_DNA"/>
</dbReference>
<dbReference type="GO" id="GO:0005576">
    <property type="term" value="C:extracellular region"/>
    <property type="evidence" value="ECO:0007669"/>
    <property type="project" value="TreeGrafter"/>
</dbReference>
<evidence type="ECO:0000313" key="5">
    <source>
        <dbReference type="Proteomes" id="UP000694240"/>
    </source>
</evidence>
<reference evidence="4 5" key="1">
    <citation type="submission" date="2020-12" db="EMBL/GenBank/DDBJ databases">
        <title>Concerted genomic and epigenomic changes stabilize Arabidopsis allopolyploids.</title>
        <authorList>
            <person name="Chen Z."/>
        </authorList>
    </citation>
    <scope>NUCLEOTIDE SEQUENCE [LARGE SCALE GENOMIC DNA]</scope>
    <source>
        <strain evidence="4">Allo738</strain>
        <tissue evidence="4">Leaf</tissue>
    </source>
</reference>
<name>A0A8T2CYL7_9BRAS</name>
<protein>
    <submittedName>
        <fullName evidence="4">Prolamin-like domain</fullName>
    </submittedName>
</protein>
<dbReference type="GO" id="GO:2000008">
    <property type="term" value="P:regulation of protein localization to cell surface"/>
    <property type="evidence" value="ECO:0007669"/>
    <property type="project" value="TreeGrafter"/>
</dbReference>
<comment type="caution">
    <text evidence="4">The sequence shown here is derived from an EMBL/GenBank/DDBJ whole genome shotgun (WGS) entry which is preliminary data.</text>
</comment>
<dbReference type="Pfam" id="PF05617">
    <property type="entry name" value="Prolamin_like"/>
    <property type="match status" value="1"/>
</dbReference>
<gene>
    <name evidence="4" type="ORF">ISN45_At05g037630</name>
</gene>
<evidence type="ECO:0000259" key="3">
    <source>
        <dbReference type="Pfam" id="PF05617"/>
    </source>
</evidence>
<proteinExistence type="predicted"/>